<feature type="region of interest" description="Disordered" evidence="1">
    <location>
        <begin position="59"/>
        <end position="99"/>
    </location>
</feature>
<organism evidence="2 3">
    <name type="scientific">Cronartium quercuum f. sp. fusiforme G11</name>
    <dbReference type="NCBI Taxonomy" id="708437"/>
    <lineage>
        <taxon>Eukaryota</taxon>
        <taxon>Fungi</taxon>
        <taxon>Dikarya</taxon>
        <taxon>Basidiomycota</taxon>
        <taxon>Pucciniomycotina</taxon>
        <taxon>Pucciniomycetes</taxon>
        <taxon>Pucciniales</taxon>
        <taxon>Coleosporiaceae</taxon>
        <taxon>Cronartium</taxon>
    </lineage>
</organism>
<keyword evidence="3" id="KW-1185">Reference proteome</keyword>
<evidence type="ECO:0000256" key="1">
    <source>
        <dbReference type="SAM" id="MobiDB-lite"/>
    </source>
</evidence>
<sequence length="163" mass="18429">MSRLDVYRMSNCEERTSYRKFKQKELTSYHDNQPDDHAPDCGSTRPLFRTITLPTVFSATSYPPPPKPPPLNAFLRLTPHVRDPPGEPSGKRSRGRCPNGQLRRVEVIPPSPHPLALSSPNPFNPLCDSKIFHDRTCGPARTVSFETMDLQIMTPATVCFRQL</sequence>
<accession>A0A9P6N9S9</accession>
<evidence type="ECO:0000313" key="2">
    <source>
        <dbReference type="EMBL" id="KAG0142616.1"/>
    </source>
</evidence>
<protein>
    <submittedName>
        <fullName evidence="2">Uncharacterized protein</fullName>
    </submittedName>
</protein>
<comment type="caution">
    <text evidence="2">The sequence shown here is derived from an EMBL/GenBank/DDBJ whole genome shotgun (WGS) entry which is preliminary data.</text>
</comment>
<proteinExistence type="predicted"/>
<name>A0A9P6N9S9_9BASI</name>
<dbReference type="AlphaFoldDB" id="A0A9P6N9S9"/>
<dbReference type="Proteomes" id="UP000886653">
    <property type="component" value="Unassembled WGS sequence"/>
</dbReference>
<feature type="compositionally biased region" description="Pro residues" evidence="1">
    <location>
        <begin position="62"/>
        <end position="71"/>
    </location>
</feature>
<reference evidence="2" key="1">
    <citation type="submission" date="2013-11" db="EMBL/GenBank/DDBJ databases">
        <title>Genome sequence of the fusiform rust pathogen reveals effectors for host alternation and coevolution with pine.</title>
        <authorList>
            <consortium name="DOE Joint Genome Institute"/>
            <person name="Smith K."/>
            <person name="Pendleton A."/>
            <person name="Kubisiak T."/>
            <person name="Anderson C."/>
            <person name="Salamov A."/>
            <person name="Aerts A."/>
            <person name="Riley R."/>
            <person name="Clum A."/>
            <person name="Lindquist E."/>
            <person name="Ence D."/>
            <person name="Campbell M."/>
            <person name="Kronenberg Z."/>
            <person name="Feau N."/>
            <person name="Dhillon B."/>
            <person name="Hamelin R."/>
            <person name="Burleigh J."/>
            <person name="Smith J."/>
            <person name="Yandell M."/>
            <person name="Nelson C."/>
            <person name="Grigoriev I."/>
            <person name="Davis J."/>
        </authorList>
    </citation>
    <scope>NUCLEOTIDE SEQUENCE</scope>
    <source>
        <strain evidence="2">G11</strain>
    </source>
</reference>
<evidence type="ECO:0000313" key="3">
    <source>
        <dbReference type="Proteomes" id="UP000886653"/>
    </source>
</evidence>
<dbReference type="EMBL" id="MU167343">
    <property type="protein sequence ID" value="KAG0142616.1"/>
    <property type="molecule type" value="Genomic_DNA"/>
</dbReference>
<gene>
    <name evidence="2" type="ORF">CROQUDRAFT_97319</name>
</gene>